<dbReference type="KEGG" id="hanx:ABSL23_02240"/>
<gene>
    <name evidence="2" type="ORF">ABSL23_02240</name>
</gene>
<keyword evidence="1" id="KW-0472">Membrane</keyword>
<evidence type="ECO:0000313" key="2">
    <source>
        <dbReference type="EMBL" id="XCF16848.1"/>
    </source>
</evidence>
<sequence>MSDSETTDNVDVRHRFTNDGLAYVLVVSNVALLAVALGVGVEVPQLLWQTFALAVALSTTWAFGKGALKAVLGAIKDGNGGEQP</sequence>
<keyword evidence="1" id="KW-0812">Transmembrane</keyword>
<protein>
    <submittedName>
        <fullName evidence="2">Uncharacterized protein</fullName>
    </submittedName>
</protein>
<accession>A0AAU8CD30</accession>
<keyword evidence="1" id="KW-1133">Transmembrane helix</keyword>
<dbReference type="GeneID" id="91107931"/>
<proteinExistence type="predicted"/>
<organism evidence="2">
    <name type="scientific">Halobacterium sp. NMX12-1</name>
    <dbReference type="NCBI Taxonomy" id="3166650"/>
    <lineage>
        <taxon>Archaea</taxon>
        <taxon>Methanobacteriati</taxon>
        <taxon>Methanobacteriota</taxon>
        <taxon>Stenosarchaea group</taxon>
        <taxon>Halobacteria</taxon>
        <taxon>Halobacteriales</taxon>
        <taxon>Halobacteriaceae</taxon>
        <taxon>Halobacterium</taxon>
    </lineage>
</organism>
<dbReference type="EMBL" id="CP159204">
    <property type="protein sequence ID" value="XCF16848.1"/>
    <property type="molecule type" value="Genomic_DNA"/>
</dbReference>
<dbReference type="RefSeq" id="WP_353634593.1">
    <property type="nucleotide sequence ID" value="NZ_CP159204.1"/>
</dbReference>
<feature type="transmembrane region" description="Helical" evidence="1">
    <location>
        <begin position="46"/>
        <end position="64"/>
    </location>
</feature>
<feature type="transmembrane region" description="Helical" evidence="1">
    <location>
        <begin position="21"/>
        <end position="40"/>
    </location>
</feature>
<evidence type="ECO:0000256" key="1">
    <source>
        <dbReference type="SAM" id="Phobius"/>
    </source>
</evidence>
<reference evidence="2" key="1">
    <citation type="submission" date="2024-06" db="EMBL/GenBank/DDBJ databases">
        <title>Genome Sequence of an extremely halophilic archaeon isolated from Permian era halite, Salado Formation, Carlsbad, New Mexico: Halobacterium sp. strain NMX12-1.</title>
        <authorList>
            <person name="Sotoa L."/>
            <person name="DasSarma P."/>
            <person name="Anton B.P."/>
            <person name="Vincze T."/>
            <person name="Verma I."/>
            <person name="Eralp B."/>
            <person name="Powers D.W."/>
            <person name="Dozier B.L."/>
            <person name="Roberts R.J."/>
            <person name="DasSarma S."/>
        </authorList>
    </citation>
    <scope>NUCLEOTIDE SEQUENCE</scope>
    <source>
        <strain evidence="2">NMX12-1</strain>
    </source>
</reference>
<name>A0AAU8CD30_9EURY</name>
<dbReference type="AlphaFoldDB" id="A0AAU8CD30"/>